<reference evidence="2" key="1">
    <citation type="journal article" date="2021" name="J Fungi (Basel)">
        <title>Virulence traits and population genomics of the black yeast Aureobasidium melanogenum.</title>
        <authorList>
            <person name="Cernosa A."/>
            <person name="Sun X."/>
            <person name="Gostincar C."/>
            <person name="Fang C."/>
            <person name="Gunde-Cimerman N."/>
            <person name="Song Z."/>
        </authorList>
    </citation>
    <scope>NUCLEOTIDE SEQUENCE</scope>
    <source>
        <strain evidence="2">EXF-8016</strain>
    </source>
</reference>
<evidence type="ECO:0000256" key="1">
    <source>
        <dbReference type="SAM" id="MobiDB-lite"/>
    </source>
</evidence>
<evidence type="ECO:0000313" key="2">
    <source>
        <dbReference type="EMBL" id="KAH0237692.1"/>
    </source>
</evidence>
<dbReference type="AlphaFoldDB" id="A0A9P8GPJ6"/>
<gene>
    <name evidence="2" type="ORF">KCV03_g376</name>
</gene>
<protein>
    <submittedName>
        <fullName evidence="2">Uncharacterized protein</fullName>
    </submittedName>
</protein>
<reference evidence="2" key="2">
    <citation type="submission" date="2021-08" db="EMBL/GenBank/DDBJ databases">
        <authorList>
            <person name="Gostincar C."/>
            <person name="Sun X."/>
            <person name="Song Z."/>
            <person name="Gunde-Cimerman N."/>
        </authorList>
    </citation>
    <scope>NUCLEOTIDE SEQUENCE</scope>
    <source>
        <strain evidence="2">EXF-8016</strain>
    </source>
</reference>
<sequence>MRETQVARTSSGSDNKHLYARRSTTPCHTRYHIFSRFKRERIRSRNALAKSIGHVSTVIVVSCHPTSMIKAERKPAETAHSKGGVHN</sequence>
<feature type="non-terminal residue" evidence="2">
    <location>
        <position position="87"/>
    </location>
</feature>
<comment type="caution">
    <text evidence="2">The sequence shown here is derived from an EMBL/GenBank/DDBJ whole genome shotgun (WGS) entry which is preliminary data.</text>
</comment>
<organism evidence="2 3">
    <name type="scientific">Aureobasidium melanogenum</name>
    <name type="common">Aureobasidium pullulans var. melanogenum</name>
    <dbReference type="NCBI Taxonomy" id="46634"/>
    <lineage>
        <taxon>Eukaryota</taxon>
        <taxon>Fungi</taxon>
        <taxon>Dikarya</taxon>
        <taxon>Ascomycota</taxon>
        <taxon>Pezizomycotina</taxon>
        <taxon>Dothideomycetes</taxon>
        <taxon>Dothideomycetidae</taxon>
        <taxon>Dothideales</taxon>
        <taxon>Saccotheciaceae</taxon>
        <taxon>Aureobasidium</taxon>
    </lineage>
</organism>
<dbReference type="EMBL" id="JAHFYH010000001">
    <property type="protein sequence ID" value="KAH0237692.1"/>
    <property type="molecule type" value="Genomic_DNA"/>
</dbReference>
<evidence type="ECO:0000313" key="3">
    <source>
        <dbReference type="Proteomes" id="UP000767238"/>
    </source>
</evidence>
<accession>A0A9P8GPJ6</accession>
<feature type="compositionally biased region" description="Polar residues" evidence="1">
    <location>
        <begin position="1"/>
        <end position="13"/>
    </location>
</feature>
<proteinExistence type="predicted"/>
<feature type="region of interest" description="Disordered" evidence="1">
    <location>
        <begin position="1"/>
        <end position="22"/>
    </location>
</feature>
<dbReference type="Proteomes" id="UP000767238">
    <property type="component" value="Unassembled WGS sequence"/>
</dbReference>
<name>A0A9P8GPJ6_AURME</name>